<dbReference type="PANTHER" id="PTHR43776">
    <property type="entry name" value="TRANSPORT ATP-BINDING PROTEIN"/>
    <property type="match status" value="1"/>
</dbReference>
<comment type="caution">
    <text evidence="5">The sequence shown here is derived from an EMBL/GenBank/DDBJ whole genome shotgun (WGS) entry which is preliminary data.</text>
</comment>
<evidence type="ECO:0000256" key="3">
    <source>
        <dbReference type="ARBA" id="ARBA00022840"/>
    </source>
</evidence>
<dbReference type="Gene3D" id="3.40.50.300">
    <property type="entry name" value="P-loop containing nucleotide triphosphate hydrolases"/>
    <property type="match status" value="1"/>
</dbReference>
<evidence type="ECO:0000313" key="5">
    <source>
        <dbReference type="EMBL" id="MDR7355980.1"/>
    </source>
</evidence>
<name>A0ABU2BBL9_9CORY</name>
<proteinExistence type="predicted"/>
<dbReference type="PANTHER" id="PTHR43776:SF8">
    <property type="entry name" value="ABC TRANSPORTER, ATP-BINDING PROTEIN"/>
    <property type="match status" value="1"/>
</dbReference>
<keyword evidence="2" id="KW-0547">Nucleotide-binding</keyword>
<dbReference type="PROSITE" id="PS50893">
    <property type="entry name" value="ABC_TRANSPORTER_2"/>
    <property type="match status" value="1"/>
</dbReference>
<organism evidence="5 6">
    <name type="scientific">Corynebacterium felinum</name>
    <dbReference type="NCBI Taxonomy" id="131318"/>
    <lineage>
        <taxon>Bacteria</taxon>
        <taxon>Bacillati</taxon>
        <taxon>Actinomycetota</taxon>
        <taxon>Actinomycetes</taxon>
        <taxon>Mycobacteriales</taxon>
        <taxon>Corynebacteriaceae</taxon>
        <taxon>Corynebacterium</taxon>
    </lineage>
</organism>
<feature type="domain" description="ABC transporter" evidence="4">
    <location>
        <begin position="3"/>
        <end position="219"/>
    </location>
</feature>
<dbReference type="Pfam" id="PF00005">
    <property type="entry name" value="ABC_tran"/>
    <property type="match status" value="1"/>
</dbReference>
<dbReference type="SUPFAM" id="SSF52540">
    <property type="entry name" value="P-loop containing nucleoside triphosphate hydrolases"/>
    <property type="match status" value="1"/>
</dbReference>
<dbReference type="InterPro" id="IPR050319">
    <property type="entry name" value="ABC_transp_ATP-bind"/>
</dbReference>
<accession>A0ABU2BBL9</accession>
<protein>
    <submittedName>
        <fullName evidence="5">Peptide/nickel transport system ATP-binding protein</fullName>
    </submittedName>
</protein>
<reference evidence="5 6" key="1">
    <citation type="submission" date="2023-07" db="EMBL/GenBank/DDBJ databases">
        <title>Sequencing the genomes of 1000 actinobacteria strains.</title>
        <authorList>
            <person name="Klenk H.-P."/>
        </authorList>
    </citation>
    <scope>NUCLEOTIDE SEQUENCE [LARGE SCALE GENOMIC DNA]</scope>
    <source>
        <strain evidence="5 6">DSM 44508</strain>
    </source>
</reference>
<dbReference type="InterPro" id="IPR003593">
    <property type="entry name" value="AAA+_ATPase"/>
</dbReference>
<evidence type="ECO:0000313" key="6">
    <source>
        <dbReference type="Proteomes" id="UP001183619"/>
    </source>
</evidence>
<dbReference type="RefSeq" id="WP_277103558.1">
    <property type="nucleotide sequence ID" value="NZ_BAAAJS010000069.1"/>
</dbReference>
<keyword evidence="6" id="KW-1185">Reference proteome</keyword>
<sequence>MVIQLVDASYAPVLTPTTLTISAGEKVAVIGASGSGKTTLIRLLCGWLQPTYGQVSAPTIGDFAFIPQDLDASLNPALKVRDIICEPVAIARGNLTKARAKVPHLLSALGLDPELAHRRPHQLSGGQRQRVGIARALITNPSTIYADEALSALDAQAKKEALALLGTPELTLVLVTHDLYAAQDLATRIIVVDNGTIVEDIPADQLFPTNTDSLAPTVSPARQRLVHAATVLGAAVHHGAHNNSLSPAGCEGALPC</sequence>
<evidence type="ECO:0000256" key="1">
    <source>
        <dbReference type="ARBA" id="ARBA00022448"/>
    </source>
</evidence>
<keyword evidence="1" id="KW-0813">Transport</keyword>
<dbReference type="PROSITE" id="PS00211">
    <property type="entry name" value="ABC_TRANSPORTER_1"/>
    <property type="match status" value="1"/>
</dbReference>
<dbReference type="Proteomes" id="UP001183619">
    <property type="component" value="Unassembled WGS sequence"/>
</dbReference>
<dbReference type="InterPro" id="IPR027417">
    <property type="entry name" value="P-loop_NTPase"/>
</dbReference>
<keyword evidence="3 5" id="KW-0067">ATP-binding</keyword>
<dbReference type="SMART" id="SM00382">
    <property type="entry name" value="AAA"/>
    <property type="match status" value="1"/>
</dbReference>
<gene>
    <name evidence="5" type="ORF">J2S37_002518</name>
</gene>
<evidence type="ECO:0000259" key="4">
    <source>
        <dbReference type="PROSITE" id="PS50893"/>
    </source>
</evidence>
<dbReference type="EMBL" id="JAVDYF010000001">
    <property type="protein sequence ID" value="MDR7355980.1"/>
    <property type="molecule type" value="Genomic_DNA"/>
</dbReference>
<dbReference type="InterPro" id="IPR003439">
    <property type="entry name" value="ABC_transporter-like_ATP-bd"/>
</dbReference>
<dbReference type="GO" id="GO:0005524">
    <property type="term" value="F:ATP binding"/>
    <property type="evidence" value="ECO:0007669"/>
    <property type="project" value="UniProtKB-KW"/>
</dbReference>
<evidence type="ECO:0000256" key="2">
    <source>
        <dbReference type="ARBA" id="ARBA00022741"/>
    </source>
</evidence>
<dbReference type="InterPro" id="IPR017871">
    <property type="entry name" value="ABC_transporter-like_CS"/>
</dbReference>